<dbReference type="InterPro" id="IPR006976">
    <property type="entry name" value="VanZ-like"/>
</dbReference>
<evidence type="ECO:0000259" key="2">
    <source>
        <dbReference type="Pfam" id="PF04892"/>
    </source>
</evidence>
<feature type="transmembrane region" description="Helical" evidence="1">
    <location>
        <begin position="54"/>
        <end position="74"/>
    </location>
</feature>
<keyword evidence="1" id="KW-1133">Transmembrane helix</keyword>
<comment type="caution">
    <text evidence="3">The sequence shown here is derived from an EMBL/GenBank/DDBJ whole genome shotgun (WGS) entry which is preliminary data.</text>
</comment>
<dbReference type="Pfam" id="PF04892">
    <property type="entry name" value="VanZ"/>
    <property type="match status" value="1"/>
</dbReference>
<evidence type="ECO:0000313" key="4">
    <source>
        <dbReference type="Proteomes" id="UP000196258"/>
    </source>
</evidence>
<accession>A0A1Y4QI04</accession>
<keyword evidence="1" id="KW-0472">Membrane</keyword>
<keyword evidence="1" id="KW-0812">Transmembrane</keyword>
<evidence type="ECO:0000313" key="3">
    <source>
        <dbReference type="EMBL" id="OUQ04202.1"/>
    </source>
</evidence>
<feature type="transmembrane region" description="Helical" evidence="1">
    <location>
        <begin position="131"/>
        <end position="150"/>
    </location>
</feature>
<name>A0A1Y4QI04_9FIRM</name>
<protein>
    <recommendedName>
        <fullName evidence="2">VanZ-like domain-containing protein</fullName>
    </recommendedName>
</protein>
<proteinExistence type="predicted"/>
<dbReference type="EMBL" id="NFLB01000013">
    <property type="protein sequence ID" value="OUQ04202.1"/>
    <property type="molecule type" value="Genomic_DNA"/>
</dbReference>
<dbReference type="InterPro" id="IPR053150">
    <property type="entry name" value="Teicoplanin_resist-assoc"/>
</dbReference>
<organism evidence="3 4">
    <name type="scientific">Thomasclavelia spiroformis</name>
    <dbReference type="NCBI Taxonomy" id="29348"/>
    <lineage>
        <taxon>Bacteria</taxon>
        <taxon>Bacillati</taxon>
        <taxon>Bacillota</taxon>
        <taxon>Erysipelotrichia</taxon>
        <taxon>Erysipelotrichales</taxon>
        <taxon>Coprobacillaceae</taxon>
        <taxon>Thomasclavelia</taxon>
    </lineage>
</organism>
<feature type="transmembrane region" description="Helical" evidence="1">
    <location>
        <begin position="14"/>
        <end position="39"/>
    </location>
</feature>
<feature type="transmembrane region" description="Helical" evidence="1">
    <location>
        <begin position="162"/>
        <end position="183"/>
    </location>
</feature>
<sequence>MRIGIMEITSFLHLAARCIMIAGIILLIIGCVYFIWYFIQKKRKKDVYLNKKKLIFSALLIGYIIVVVFATLLMERRAFLVEPNLMPFSSYISAWNSFGMLLWRNIILNICMFIPLGMILPLFHRIFKKWWFTYLTGLFLTVLIEVSQYISKRGIFELDDIINNALGCMIGYGIWALGYFIYCKLKKCDNKLLSTLLKQIPLVLTIGIFSTIFIAYYQKDLGNIRQSYYQVNDMSNINLVNQAKLSSKTTNKYVYKIKEYNKKECYNLAKHYFDKINLEIEQQNIEEYDETIVYYSKDKKTNIWIDYSGGSFILNNSYDEDEDNYQEGLSLMQLADLLASYDIIVDKKAVFSGLGNGQYEIKYDDLIIDDNYVTGTINCFVTKDLKFKSIEYNIKTYEPYKKYQLISTKEAYKYIEEGKFNKDYLENVQDEITIRLVRLNYLRDTKGLLQPVYEFVTNGNGIIYVPAIH</sequence>
<dbReference type="PROSITE" id="PS51257">
    <property type="entry name" value="PROKAR_LIPOPROTEIN"/>
    <property type="match status" value="1"/>
</dbReference>
<feature type="domain" description="VanZ-like" evidence="2">
    <location>
        <begin position="61"/>
        <end position="177"/>
    </location>
</feature>
<evidence type="ECO:0000256" key="1">
    <source>
        <dbReference type="SAM" id="Phobius"/>
    </source>
</evidence>
<dbReference type="Proteomes" id="UP000196258">
    <property type="component" value="Unassembled WGS sequence"/>
</dbReference>
<dbReference type="PANTHER" id="PTHR36834:SF1">
    <property type="entry name" value="INTEGRAL MEMBRANE PROTEIN"/>
    <property type="match status" value="1"/>
</dbReference>
<feature type="transmembrane region" description="Helical" evidence="1">
    <location>
        <begin position="94"/>
        <end position="119"/>
    </location>
</feature>
<feature type="transmembrane region" description="Helical" evidence="1">
    <location>
        <begin position="195"/>
        <end position="217"/>
    </location>
</feature>
<gene>
    <name evidence="3" type="ORF">B5E91_10900</name>
</gene>
<reference evidence="4" key="1">
    <citation type="submission" date="2017-04" db="EMBL/GenBank/DDBJ databases">
        <title>Function of individual gut microbiota members based on whole genome sequencing of pure cultures obtained from chicken caecum.</title>
        <authorList>
            <person name="Medvecky M."/>
            <person name="Cejkova D."/>
            <person name="Polansky O."/>
            <person name="Karasova D."/>
            <person name="Kubasova T."/>
            <person name="Cizek A."/>
            <person name="Rychlik I."/>
        </authorList>
    </citation>
    <scope>NUCLEOTIDE SEQUENCE [LARGE SCALE GENOMIC DNA]</scope>
    <source>
        <strain evidence="4">An149</strain>
    </source>
</reference>
<dbReference type="PANTHER" id="PTHR36834">
    <property type="entry name" value="MEMBRANE PROTEIN-RELATED"/>
    <property type="match status" value="1"/>
</dbReference>
<dbReference type="AlphaFoldDB" id="A0A1Y4QI04"/>